<dbReference type="Proteomes" id="UP000553632">
    <property type="component" value="Unassembled WGS sequence"/>
</dbReference>
<name>A0A7J6R7R6_PEROL</name>
<evidence type="ECO:0000313" key="2">
    <source>
        <dbReference type="Proteomes" id="UP000553632"/>
    </source>
</evidence>
<protein>
    <submittedName>
        <fullName evidence="1">Uncharacterized protein</fullName>
    </submittedName>
</protein>
<dbReference type="EMBL" id="JABANO010027512">
    <property type="protein sequence ID" value="KAF4716714.1"/>
    <property type="molecule type" value="Genomic_DNA"/>
</dbReference>
<dbReference type="AlphaFoldDB" id="A0A7J6R7R6"/>
<comment type="caution">
    <text evidence="1">The sequence shown here is derived from an EMBL/GenBank/DDBJ whole genome shotgun (WGS) entry which is preliminary data.</text>
</comment>
<organism evidence="1 2">
    <name type="scientific">Perkinsus olseni</name>
    <name type="common">Perkinsus atlanticus</name>
    <dbReference type="NCBI Taxonomy" id="32597"/>
    <lineage>
        <taxon>Eukaryota</taxon>
        <taxon>Sar</taxon>
        <taxon>Alveolata</taxon>
        <taxon>Perkinsozoa</taxon>
        <taxon>Perkinsea</taxon>
        <taxon>Perkinsida</taxon>
        <taxon>Perkinsidae</taxon>
        <taxon>Perkinsus</taxon>
    </lineage>
</organism>
<accession>A0A7J6R7R6</accession>
<keyword evidence="2" id="KW-1185">Reference proteome</keyword>
<sequence length="114" mass="12264">MMQVKWVDAAQASVLVSAMKDCLLVPGSGKAVTSLLREWEVSELPFSCSSMILRTARNALRRSAVTSTRRGFGSSSATAVAENELGKYADMPAVAVHKGYKMVMSLSICRLPPV</sequence>
<evidence type="ECO:0000313" key="1">
    <source>
        <dbReference type="EMBL" id="KAF4716714.1"/>
    </source>
</evidence>
<gene>
    <name evidence="1" type="ORF">FOZ63_031910</name>
</gene>
<reference evidence="1 2" key="1">
    <citation type="submission" date="2020-04" db="EMBL/GenBank/DDBJ databases">
        <title>Perkinsus olseni comparative genomics.</title>
        <authorList>
            <person name="Bogema D.R."/>
        </authorList>
    </citation>
    <scope>NUCLEOTIDE SEQUENCE [LARGE SCALE GENOMIC DNA]</scope>
    <source>
        <strain evidence="1 2">ATCC PRA-207</strain>
    </source>
</reference>
<proteinExistence type="predicted"/>